<proteinExistence type="predicted"/>
<keyword evidence="2" id="KW-1185">Reference proteome</keyword>
<dbReference type="RefSeq" id="XP_058343602.1">
    <property type="nucleotide sequence ID" value="XM_058485767.1"/>
</dbReference>
<protein>
    <submittedName>
        <fullName evidence="1">Uncharacterized protein</fullName>
    </submittedName>
</protein>
<evidence type="ECO:0000313" key="1">
    <source>
        <dbReference type="EMBL" id="KAJ8658689.1"/>
    </source>
</evidence>
<dbReference type="EMBL" id="JARTCD010000023">
    <property type="protein sequence ID" value="KAJ8658689.1"/>
    <property type="molecule type" value="Genomic_DNA"/>
</dbReference>
<dbReference type="GeneID" id="83213141"/>
<name>A0AAD7V3L8_9FUNG</name>
<organism evidence="1 2">
    <name type="scientific">Lichtheimia ornata</name>
    <dbReference type="NCBI Taxonomy" id="688661"/>
    <lineage>
        <taxon>Eukaryota</taxon>
        <taxon>Fungi</taxon>
        <taxon>Fungi incertae sedis</taxon>
        <taxon>Mucoromycota</taxon>
        <taxon>Mucoromycotina</taxon>
        <taxon>Mucoromycetes</taxon>
        <taxon>Mucorales</taxon>
        <taxon>Lichtheimiaceae</taxon>
        <taxon>Lichtheimia</taxon>
    </lineage>
</organism>
<accession>A0AAD7V3L8</accession>
<sequence>MNGGDHDGYTNPEAVVIEKTQYRDRWNELVIRWGPVEYLVMAAYCVRRSPASVVTSQRYLRNYCKHDSARLWSYNSQSFSDAGFYPTHPLAIDHHTARARSKYKDKASLASLVLNLVISRHLTSHHRQAALTILESTKEFSHISTTEWARVSTIEEAVSIFERTVPSAGILHPLRILNKLDILPQSEHCRISHLLNDTNIVDDIREMYNQPIANTFKSCNKKNAQATHKAIVYLD</sequence>
<comment type="caution">
    <text evidence="1">The sequence shown here is derived from an EMBL/GenBank/DDBJ whole genome shotgun (WGS) entry which is preliminary data.</text>
</comment>
<dbReference type="AlphaFoldDB" id="A0AAD7V3L8"/>
<gene>
    <name evidence="1" type="ORF">O0I10_005729</name>
</gene>
<dbReference type="Proteomes" id="UP001234581">
    <property type="component" value="Unassembled WGS sequence"/>
</dbReference>
<evidence type="ECO:0000313" key="2">
    <source>
        <dbReference type="Proteomes" id="UP001234581"/>
    </source>
</evidence>
<reference evidence="1 2" key="1">
    <citation type="submission" date="2023-03" db="EMBL/GenBank/DDBJ databases">
        <title>Genome sequence of Lichtheimia ornata CBS 291.66.</title>
        <authorList>
            <person name="Mohabir J.T."/>
            <person name="Shea T.P."/>
            <person name="Kurbessoian T."/>
            <person name="Berby B."/>
            <person name="Fontaine J."/>
            <person name="Livny J."/>
            <person name="Gnirke A."/>
            <person name="Stajich J.E."/>
            <person name="Cuomo C.A."/>
        </authorList>
    </citation>
    <scope>NUCLEOTIDE SEQUENCE [LARGE SCALE GENOMIC DNA]</scope>
    <source>
        <strain evidence="1">CBS 291.66</strain>
    </source>
</reference>